<sequence length="514" mass="54410">MWGRLTLRMQVAIAVLLPCLAVVFFSGVYFPARQTAAGLDVLAGRAMTLGTVVVRHPSLALPDTSPDARARRDEVFSQVESGGFTLNFQELTRLDGTVIAVRGQLPEGPPQPAQLTPGACTVARLQEQVVVRCESDGRVYRAGFGTHEVKAALAATEGYSLMGYLGAAVLGLGLAVIISRAIADPVSRVTQVAREVARGDVFRGELDVSAAGEVRQMATSFNEMLATLRSTVMELVTRTEQLSSASRGLMGASADQEHVISQQAAYAQQIAATFEELSRTAEQISSSTEVVESSARRTHDAVAEAMAVVAQVVGGINDIRTESKGVADAIVGLNKDLQQVSKIAQVINQVAERSDLLALNAALEGTKAGDVGRGFSLVAAEMRKLAENVSASARDIARIVEKVQDSGEEAASKARVGMATSDRGVEVAEQASSVFLRIVELARGTSEAARQITIATRQQRQSSEQAVQGARNVADLVKQGVDATGRTTRIAQDLQSVAEGLTAVTSRFKAQPRP</sequence>
<dbReference type="SMART" id="SM00283">
    <property type="entry name" value="MA"/>
    <property type="match status" value="1"/>
</dbReference>
<dbReference type="SMART" id="SM00304">
    <property type="entry name" value="HAMP"/>
    <property type="match status" value="1"/>
</dbReference>
<keyword evidence="4" id="KW-1133">Transmembrane helix</keyword>
<dbReference type="SUPFAM" id="SSF58104">
    <property type="entry name" value="Methyl-accepting chemotaxis protein (MCP) signaling domain"/>
    <property type="match status" value="1"/>
</dbReference>
<name>A0A3A8PZ72_9BACT</name>
<dbReference type="PRINTS" id="PR00260">
    <property type="entry name" value="CHEMTRNSDUCR"/>
</dbReference>
<dbReference type="PROSITE" id="PS50111">
    <property type="entry name" value="CHEMOTAXIS_TRANSDUC_2"/>
    <property type="match status" value="1"/>
</dbReference>
<dbReference type="InterPro" id="IPR003660">
    <property type="entry name" value="HAMP_dom"/>
</dbReference>
<dbReference type="RefSeq" id="WP_120559487.1">
    <property type="nucleotide sequence ID" value="NZ_RAWK01000275.1"/>
</dbReference>
<dbReference type="GO" id="GO:0004888">
    <property type="term" value="F:transmembrane signaling receptor activity"/>
    <property type="evidence" value="ECO:0007669"/>
    <property type="project" value="InterPro"/>
</dbReference>
<dbReference type="Gene3D" id="6.10.340.10">
    <property type="match status" value="1"/>
</dbReference>
<feature type="domain" description="Methyl-accepting transducer" evidence="5">
    <location>
        <begin position="238"/>
        <end position="474"/>
    </location>
</feature>
<dbReference type="InterPro" id="IPR004090">
    <property type="entry name" value="Chemotax_Me-accpt_rcpt"/>
</dbReference>
<dbReference type="GO" id="GO:0007165">
    <property type="term" value="P:signal transduction"/>
    <property type="evidence" value="ECO:0007669"/>
    <property type="project" value="UniProtKB-KW"/>
</dbReference>
<comment type="similarity">
    <text evidence="2">Belongs to the methyl-accepting chemotaxis (MCP) protein family.</text>
</comment>
<dbReference type="InterPro" id="IPR004089">
    <property type="entry name" value="MCPsignal_dom"/>
</dbReference>
<evidence type="ECO:0000256" key="4">
    <source>
        <dbReference type="SAM" id="Phobius"/>
    </source>
</evidence>
<evidence type="ECO:0000259" key="6">
    <source>
        <dbReference type="PROSITE" id="PS50885"/>
    </source>
</evidence>
<dbReference type="OrthoDB" id="5522708at2"/>
<dbReference type="PROSITE" id="PS50885">
    <property type="entry name" value="HAMP"/>
    <property type="match status" value="1"/>
</dbReference>
<proteinExistence type="inferred from homology"/>
<dbReference type="EMBL" id="RAWK01000275">
    <property type="protein sequence ID" value="RKH56534.1"/>
    <property type="molecule type" value="Genomic_DNA"/>
</dbReference>
<feature type="transmembrane region" description="Helical" evidence="4">
    <location>
        <begin position="161"/>
        <end position="183"/>
    </location>
</feature>
<keyword evidence="4" id="KW-0812">Transmembrane</keyword>
<dbReference type="Pfam" id="PF00672">
    <property type="entry name" value="HAMP"/>
    <property type="match status" value="1"/>
</dbReference>
<comment type="caution">
    <text evidence="7">The sequence shown here is derived from an EMBL/GenBank/DDBJ whole genome shotgun (WGS) entry which is preliminary data.</text>
</comment>
<dbReference type="GO" id="GO:0016020">
    <property type="term" value="C:membrane"/>
    <property type="evidence" value="ECO:0007669"/>
    <property type="project" value="InterPro"/>
</dbReference>
<gene>
    <name evidence="7" type="ORF">D7W81_33550</name>
</gene>
<keyword evidence="4" id="KW-0472">Membrane</keyword>
<evidence type="ECO:0000256" key="3">
    <source>
        <dbReference type="PROSITE-ProRule" id="PRU00284"/>
    </source>
</evidence>
<keyword evidence="8" id="KW-1185">Reference proteome</keyword>
<evidence type="ECO:0000256" key="2">
    <source>
        <dbReference type="ARBA" id="ARBA00029447"/>
    </source>
</evidence>
<dbReference type="CDD" id="cd06225">
    <property type="entry name" value="HAMP"/>
    <property type="match status" value="1"/>
</dbReference>
<accession>A0A3A8PZ72</accession>
<dbReference type="PANTHER" id="PTHR32089">
    <property type="entry name" value="METHYL-ACCEPTING CHEMOTAXIS PROTEIN MCPB"/>
    <property type="match status" value="1"/>
</dbReference>
<evidence type="ECO:0000259" key="5">
    <source>
        <dbReference type="PROSITE" id="PS50111"/>
    </source>
</evidence>
<organism evidence="7 8">
    <name type="scientific">Corallococcus aberystwythensis</name>
    <dbReference type="NCBI Taxonomy" id="2316722"/>
    <lineage>
        <taxon>Bacteria</taxon>
        <taxon>Pseudomonadati</taxon>
        <taxon>Myxococcota</taxon>
        <taxon>Myxococcia</taxon>
        <taxon>Myxococcales</taxon>
        <taxon>Cystobacterineae</taxon>
        <taxon>Myxococcaceae</taxon>
        <taxon>Corallococcus</taxon>
    </lineage>
</organism>
<evidence type="ECO:0000256" key="1">
    <source>
        <dbReference type="ARBA" id="ARBA00023224"/>
    </source>
</evidence>
<feature type="domain" description="HAMP" evidence="6">
    <location>
        <begin position="180"/>
        <end position="233"/>
    </location>
</feature>
<dbReference type="Proteomes" id="UP000267003">
    <property type="component" value="Unassembled WGS sequence"/>
</dbReference>
<dbReference type="PANTHER" id="PTHR32089:SF112">
    <property type="entry name" value="LYSOZYME-LIKE PROTEIN-RELATED"/>
    <property type="match status" value="1"/>
</dbReference>
<dbReference type="AlphaFoldDB" id="A0A3A8PZ72"/>
<keyword evidence="1 3" id="KW-0807">Transducer</keyword>
<dbReference type="GO" id="GO:0006935">
    <property type="term" value="P:chemotaxis"/>
    <property type="evidence" value="ECO:0007669"/>
    <property type="project" value="InterPro"/>
</dbReference>
<dbReference type="Gene3D" id="1.10.287.950">
    <property type="entry name" value="Methyl-accepting chemotaxis protein"/>
    <property type="match status" value="1"/>
</dbReference>
<feature type="transmembrane region" description="Helical" evidence="4">
    <location>
        <begin position="12"/>
        <end position="32"/>
    </location>
</feature>
<evidence type="ECO:0000313" key="7">
    <source>
        <dbReference type="EMBL" id="RKH56534.1"/>
    </source>
</evidence>
<dbReference type="Pfam" id="PF00015">
    <property type="entry name" value="MCPsignal"/>
    <property type="match status" value="1"/>
</dbReference>
<protein>
    <submittedName>
        <fullName evidence="7">Methyl-accepting chemotaxis protein</fullName>
    </submittedName>
</protein>
<reference evidence="8" key="1">
    <citation type="submission" date="2018-09" db="EMBL/GenBank/DDBJ databases">
        <authorList>
            <person name="Livingstone P.G."/>
            <person name="Whitworth D.E."/>
        </authorList>
    </citation>
    <scope>NUCLEOTIDE SEQUENCE [LARGE SCALE GENOMIC DNA]</scope>
    <source>
        <strain evidence="8">AB050A</strain>
    </source>
</reference>
<evidence type="ECO:0000313" key="8">
    <source>
        <dbReference type="Proteomes" id="UP000267003"/>
    </source>
</evidence>